<keyword evidence="3 7" id="KW-0812">Transmembrane</keyword>
<dbReference type="PANTHER" id="PTHR43791">
    <property type="entry name" value="PERMEASE-RELATED"/>
    <property type="match status" value="1"/>
</dbReference>
<feature type="region of interest" description="Disordered" evidence="6">
    <location>
        <begin position="1111"/>
        <end position="1132"/>
    </location>
</feature>
<dbReference type="Pfam" id="PF07690">
    <property type="entry name" value="MFS_1"/>
    <property type="match status" value="1"/>
</dbReference>
<keyword evidence="2" id="KW-0813">Transport</keyword>
<dbReference type="Gene3D" id="1.20.1250.20">
    <property type="entry name" value="MFS general substrate transporter like domains"/>
    <property type="match status" value="2"/>
</dbReference>
<gene>
    <name evidence="10" type="ORF">EVG20_g5665</name>
</gene>
<feature type="transmembrane region" description="Helical" evidence="7">
    <location>
        <begin position="1402"/>
        <end position="1422"/>
    </location>
</feature>
<evidence type="ECO:0000256" key="5">
    <source>
        <dbReference type="ARBA" id="ARBA00023136"/>
    </source>
</evidence>
<dbReference type="PROSITE" id="PS50850">
    <property type="entry name" value="MFS"/>
    <property type="match status" value="1"/>
</dbReference>
<evidence type="ECO:0000313" key="10">
    <source>
        <dbReference type="EMBL" id="TFY65248.1"/>
    </source>
</evidence>
<dbReference type="SUPFAM" id="SSF103473">
    <property type="entry name" value="MFS general substrate transporter"/>
    <property type="match status" value="1"/>
</dbReference>
<evidence type="ECO:0000256" key="1">
    <source>
        <dbReference type="ARBA" id="ARBA00004141"/>
    </source>
</evidence>
<evidence type="ECO:0008006" key="12">
    <source>
        <dbReference type="Google" id="ProtNLM"/>
    </source>
</evidence>
<feature type="compositionally biased region" description="Polar residues" evidence="6">
    <location>
        <begin position="1027"/>
        <end position="1037"/>
    </location>
</feature>
<feature type="compositionally biased region" description="Basic and acidic residues" evidence="6">
    <location>
        <begin position="1112"/>
        <end position="1130"/>
    </location>
</feature>
<dbReference type="PANTHER" id="PTHR43791:SF6">
    <property type="entry name" value="TRANSPORTER, PUTATIVE (AFU_ORTHOLOGUE AFUA_1G16690)-RELATED"/>
    <property type="match status" value="1"/>
</dbReference>
<dbReference type="Pfam" id="PF00179">
    <property type="entry name" value="UQ_con"/>
    <property type="match status" value="1"/>
</dbReference>
<feature type="domain" description="Major facilitator superfamily (MFS) profile" evidence="9">
    <location>
        <begin position="1167"/>
        <end position="1579"/>
    </location>
</feature>
<feature type="domain" description="UBC core" evidence="8">
    <location>
        <begin position="784"/>
        <end position="944"/>
    </location>
</feature>
<feature type="transmembrane region" description="Helical" evidence="7">
    <location>
        <begin position="1465"/>
        <end position="1486"/>
    </location>
</feature>
<feature type="transmembrane region" description="Helical" evidence="7">
    <location>
        <begin position="1434"/>
        <end position="1453"/>
    </location>
</feature>
<name>A0A4Y9YU84_9AGAM</name>
<feature type="transmembrane region" description="Helical" evidence="7">
    <location>
        <begin position="1328"/>
        <end position="1350"/>
    </location>
</feature>
<evidence type="ECO:0000259" key="8">
    <source>
        <dbReference type="PROSITE" id="PS50127"/>
    </source>
</evidence>
<keyword evidence="4 7" id="KW-1133">Transmembrane helix</keyword>
<dbReference type="InterPro" id="IPR016135">
    <property type="entry name" value="UBQ-conjugating_enzyme/RWD"/>
</dbReference>
<feature type="region of interest" description="Disordered" evidence="6">
    <location>
        <begin position="418"/>
        <end position="461"/>
    </location>
</feature>
<dbReference type="InterPro" id="IPR000608">
    <property type="entry name" value="UBC"/>
</dbReference>
<dbReference type="PROSITE" id="PS50127">
    <property type="entry name" value="UBC_2"/>
    <property type="match status" value="1"/>
</dbReference>
<feature type="transmembrane region" description="Helical" evidence="7">
    <location>
        <begin position="1524"/>
        <end position="1544"/>
    </location>
</feature>
<dbReference type="Proteomes" id="UP000298327">
    <property type="component" value="Unassembled WGS sequence"/>
</dbReference>
<evidence type="ECO:0000256" key="3">
    <source>
        <dbReference type="ARBA" id="ARBA00022692"/>
    </source>
</evidence>
<comment type="caution">
    <text evidence="10">The sequence shown here is derived from an EMBL/GenBank/DDBJ whole genome shotgun (WGS) entry which is preliminary data.</text>
</comment>
<feature type="transmembrane region" description="Helical" evidence="7">
    <location>
        <begin position="1294"/>
        <end position="1316"/>
    </location>
</feature>
<evidence type="ECO:0000256" key="7">
    <source>
        <dbReference type="SAM" id="Phobius"/>
    </source>
</evidence>
<feature type="transmembrane region" description="Helical" evidence="7">
    <location>
        <begin position="1204"/>
        <end position="1222"/>
    </location>
</feature>
<dbReference type="CDD" id="cd23810">
    <property type="entry name" value="UBCc_BIRC6"/>
    <property type="match status" value="1"/>
</dbReference>
<feature type="region of interest" description="Disordered" evidence="6">
    <location>
        <begin position="1027"/>
        <end position="1082"/>
    </location>
</feature>
<organism evidence="10 11">
    <name type="scientific">Dentipellis fragilis</name>
    <dbReference type="NCBI Taxonomy" id="205917"/>
    <lineage>
        <taxon>Eukaryota</taxon>
        <taxon>Fungi</taxon>
        <taxon>Dikarya</taxon>
        <taxon>Basidiomycota</taxon>
        <taxon>Agaricomycotina</taxon>
        <taxon>Agaricomycetes</taxon>
        <taxon>Russulales</taxon>
        <taxon>Hericiaceae</taxon>
        <taxon>Dentipellis</taxon>
    </lineage>
</organism>
<feature type="region of interest" description="Disordered" evidence="6">
    <location>
        <begin position="197"/>
        <end position="234"/>
    </location>
</feature>
<keyword evidence="5 7" id="KW-0472">Membrane</keyword>
<evidence type="ECO:0000259" key="9">
    <source>
        <dbReference type="PROSITE" id="PS50850"/>
    </source>
</evidence>
<evidence type="ECO:0000256" key="6">
    <source>
        <dbReference type="SAM" id="MobiDB-lite"/>
    </source>
</evidence>
<dbReference type="Gene3D" id="3.10.110.10">
    <property type="entry name" value="Ubiquitin Conjugating Enzyme"/>
    <property type="match status" value="1"/>
</dbReference>
<feature type="compositionally biased region" description="Acidic residues" evidence="6">
    <location>
        <begin position="216"/>
        <end position="234"/>
    </location>
</feature>
<dbReference type="STRING" id="205917.A0A4Y9YU84"/>
<dbReference type="InterPro" id="IPR036259">
    <property type="entry name" value="MFS_trans_sf"/>
</dbReference>
<feature type="transmembrane region" description="Helical" evidence="7">
    <location>
        <begin position="1492"/>
        <end position="1512"/>
    </location>
</feature>
<comment type="subcellular location">
    <subcellularLocation>
        <location evidence="1">Membrane</location>
        <topology evidence="1">Multi-pass membrane protein</topology>
    </subcellularLocation>
</comment>
<dbReference type="OrthoDB" id="47801at2759"/>
<reference evidence="10 11" key="1">
    <citation type="submission" date="2019-02" db="EMBL/GenBank/DDBJ databases">
        <title>Genome sequencing of the rare red list fungi Dentipellis fragilis.</title>
        <authorList>
            <person name="Buettner E."/>
            <person name="Kellner H."/>
        </authorList>
    </citation>
    <scope>NUCLEOTIDE SEQUENCE [LARGE SCALE GENOMIC DNA]</scope>
    <source>
        <strain evidence="10 11">DSM 105465</strain>
    </source>
</reference>
<dbReference type="SMART" id="SM00212">
    <property type="entry name" value="UBCc"/>
    <property type="match status" value="1"/>
</dbReference>
<proteinExistence type="predicted"/>
<dbReference type="InterPro" id="IPR020846">
    <property type="entry name" value="MFS_dom"/>
</dbReference>
<feature type="transmembrane region" description="Helical" evidence="7">
    <location>
        <begin position="1264"/>
        <end position="1282"/>
    </location>
</feature>
<dbReference type="FunFam" id="1.20.1250.20:FF:000013">
    <property type="entry name" value="MFS general substrate transporter"/>
    <property type="match status" value="1"/>
</dbReference>
<feature type="compositionally biased region" description="Basic and acidic residues" evidence="6">
    <location>
        <begin position="1072"/>
        <end position="1082"/>
    </location>
</feature>
<dbReference type="InterPro" id="IPR011701">
    <property type="entry name" value="MFS"/>
</dbReference>
<keyword evidence="11" id="KW-1185">Reference proteome</keyword>
<dbReference type="GO" id="GO:0022857">
    <property type="term" value="F:transmembrane transporter activity"/>
    <property type="evidence" value="ECO:0007669"/>
    <property type="project" value="InterPro"/>
</dbReference>
<protein>
    <recommendedName>
        <fullName evidence="12">UBC core domain-containing protein</fullName>
    </recommendedName>
</protein>
<feature type="transmembrane region" description="Helical" evidence="7">
    <location>
        <begin position="1234"/>
        <end position="1252"/>
    </location>
</feature>
<feature type="transmembrane region" description="Helical" evidence="7">
    <location>
        <begin position="1556"/>
        <end position="1574"/>
    </location>
</feature>
<sequence length="1603" mass="177829">MFIASPAPNVFASTANVAQRMTSGCHGAIDGERTVPGRYQVFTADFLPFTDIDSSPLHHLRRLSRSTPLFDVLHVLARALYAGGYLQEPRLEEVYVDEVDGHGMLTDTFGVEKNGSGACVTSSPTSGPSFRMCALRAHPIIKAIMESEVQQLVEMGATVAQARAALKRHKDVMTAAERIFDGAFDDVDDEDGDVRMASAGEAREPPTAARLATPVDEGDSDVDHDEDADDDDEFVDYDSDYEEKMDAQRSKSDIDPYAGVFFSKDRRDEVIEVEEEPEVAYMPKANEEVKLMTQSEWMKGCPEGGEQSFLFSLYSQLSDGKCPCPSGCGYSVQRQKSDFFALYSSFPTYIEQLRGIIRKKCQRCSKEFCLACGEPIVDQQRLDDGSDGLFHCSNLQGVILGVGLAMLEQLYHDQTQNVASSSDGKGRITKRRKVETTPALDGDEEDDSYLTPPAQGKKPKIGIGYAGDQKEDTTGQAEALANQRHKDEKLGGLMQAVRVYLPSLHRQGGGRTSDYLVHPTALAHLRRRFNNICSSLLRNDSLTDMSDRSSVYFELFEWLETISNHEALASMMAMPIMVATSVKTNTLKKSSNGSPPLRERTIIYEGSSGPRELMEAIVIQANAAMKSLEGVKPTEMAPTEMTEEQKRVTNDTKGKAKEVALTPLSEENQKLAKFCHRILATAEAIDRSLRETKGDAFLQRLHASLPKIYSSSADDDVFVDVGLTEEATKKAYFDWATRVRFEYCDLTIPPAPQEGREDLADELPNYKTHFNNEARMLASQDIPKRSLAIAKELAVLTTNLPVAWDSSIFLRVDETRVDIIKALIIGPEGTPYQNGCYLFDIFLGHAYNQAPPSVKYMTTNGGKYRFNPNLYADGKVCLSLLGTWAGPGWVPGKSTLLQVLISIQSMILCDEPYLNEPGWANSAGTPQSAAYSANVRRMNVRTAMLGNLKAPPEPFGDIIRTHFRLKAKSISIQLDEWLAQDDGRQTAGDGAANFRGVANTSTNGFQADIQEVKRMLLELQKGAESIYSQSREQQAPEDSSDILDASSGPLYRSNLEKAAPDSPTIIHVTSPRAHDQRSADIEADDPRALPAASPAMENQVPAEVLATATPEALRDKKGFEADPEKADSVDRSVSPNLKHEEDLDVEFGGPEARRCLERKLLRKLDLRMSILVVIYILNYIDRNNAGAARLRGFEKDLHLQGQEFATLLSILYVGYILMQIPSNMFLNWIGRPSLYIPTCMIIWGMISCLTGITTNFTGALLTRFFLGFMEAAFFPGSLFLISKWYTKSDIGSRVAILYCGNIISNAFGSLMASGILDGLDGKLGHAAWRWLFYIEGALTMFFAVCAIFILPDFPTTTRWLTPQERSLALKRMAADFDGIGDQGETERGHLHGLRMALTDWKVWWLALAMCSNVIGLSFNAYFPTLSATLGYGPTVTLVLCAPPFIFAAFEAFFLARHSDKIHERFWHISVSLSLGLIGFIIAISTMNIAARYVSLFLMAQSYAGFVVFYAWLPNSFPRPPSKRAVALAFINAFSQLGNVAGSYVWPSTWGPTYRNSYAICIACQGLTIVMLWFYRMHLVRLNQKMDEEEEAKGIREKGWRYLL</sequence>
<evidence type="ECO:0000313" key="11">
    <source>
        <dbReference type="Proteomes" id="UP000298327"/>
    </source>
</evidence>
<dbReference type="Gene3D" id="1.10.8.10">
    <property type="entry name" value="DNA helicase RuvA subunit, C-terminal domain"/>
    <property type="match status" value="1"/>
</dbReference>
<dbReference type="GO" id="GO:0016020">
    <property type="term" value="C:membrane"/>
    <property type="evidence" value="ECO:0007669"/>
    <property type="project" value="UniProtKB-SubCell"/>
</dbReference>
<evidence type="ECO:0000256" key="4">
    <source>
        <dbReference type="ARBA" id="ARBA00022989"/>
    </source>
</evidence>
<dbReference type="SUPFAM" id="SSF54495">
    <property type="entry name" value="UBC-like"/>
    <property type="match status" value="1"/>
</dbReference>
<accession>A0A4Y9YU84</accession>
<dbReference type="FunFam" id="1.20.1250.20:FF:000057">
    <property type="entry name" value="MFS general substrate transporter"/>
    <property type="match status" value="1"/>
</dbReference>
<dbReference type="EMBL" id="SEOQ01000343">
    <property type="protein sequence ID" value="TFY65248.1"/>
    <property type="molecule type" value="Genomic_DNA"/>
</dbReference>
<evidence type="ECO:0000256" key="2">
    <source>
        <dbReference type="ARBA" id="ARBA00022448"/>
    </source>
</evidence>